<keyword evidence="4" id="KW-1185">Reference proteome</keyword>
<evidence type="ECO:0000259" key="2">
    <source>
        <dbReference type="Pfam" id="PF03703"/>
    </source>
</evidence>
<sequence>MANSLYLGRLPYRLHSASCPQKTSLPALRRAAQRPLRTAVRAQGSEEDDFSERLANLRKAGGRMPQGESRKTQKKPAAPVKPGSKPKYDYTSEKLHFESAPHRGDLATNVVLGATLLWLPLTVASVGRAAFVKYRFTDRRVSVITNAPWKQEQLDVPYQEVKEVVFIGRGIGAWGDMVITLKNSDKIEMRSLPRFKELRDYIIERRDALAPEEKAGVITPATSSAGRQAKGFQ</sequence>
<dbReference type="PANTHER" id="PTHR35688">
    <property type="entry name" value="NAD(P)-LINKED OXIDOREDUCTASE SUPERFAMILY PROTEIN"/>
    <property type="match status" value="1"/>
</dbReference>
<dbReference type="InterPro" id="IPR005182">
    <property type="entry name" value="YdbS-like_PH"/>
</dbReference>
<dbReference type="PANTHER" id="PTHR35688:SF2">
    <property type="entry name" value="NAD(P)-LINKED OXIDOREDUCTASE SUPERFAMILY PROTEIN"/>
    <property type="match status" value="1"/>
</dbReference>
<evidence type="ECO:0000313" key="3">
    <source>
        <dbReference type="EMBL" id="KAK9844754.1"/>
    </source>
</evidence>
<feature type="domain" description="YdbS-like PH" evidence="2">
    <location>
        <begin position="131"/>
        <end position="202"/>
    </location>
</feature>
<reference evidence="3 4" key="1">
    <citation type="journal article" date="2024" name="Nat. Commun.">
        <title>Phylogenomics reveals the evolutionary origins of lichenization in chlorophyte algae.</title>
        <authorList>
            <person name="Puginier C."/>
            <person name="Libourel C."/>
            <person name="Otte J."/>
            <person name="Skaloud P."/>
            <person name="Haon M."/>
            <person name="Grisel S."/>
            <person name="Petersen M."/>
            <person name="Berrin J.G."/>
            <person name="Delaux P.M."/>
            <person name="Dal Grande F."/>
            <person name="Keller J."/>
        </authorList>
    </citation>
    <scope>NUCLEOTIDE SEQUENCE [LARGE SCALE GENOMIC DNA]</scope>
    <source>
        <strain evidence="3 4">SAG 2145</strain>
    </source>
</reference>
<dbReference type="Proteomes" id="UP001438707">
    <property type="component" value="Unassembled WGS sequence"/>
</dbReference>
<name>A0AAW1SEQ8_9CHLO</name>
<feature type="region of interest" description="Disordered" evidence="1">
    <location>
        <begin position="28"/>
        <end position="86"/>
    </location>
</feature>
<gene>
    <name evidence="3" type="ORF">WJX74_006426</name>
</gene>
<dbReference type="AlphaFoldDB" id="A0AAW1SEQ8"/>
<dbReference type="EMBL" id="JALJOS010000001">
    <property type="protein sequence ID" value="KAK9844754.1"/>
    <property type="molecule type" value="Genomic_DNA"/>
</dbReference>
<dbReference type="Pfam" id="PF03703">
    <property type="entry name" value="bPH_2"/>
    <property type="match status" value="1"/>
</dbReference>
<feature type="compositionally biased region" description="Low complexity" evidence="1">
    <location>
        <begin position="28"/>
        <end position="39"/>
    </location>
</feature>
<protein>
    <recommendedName>
        <fullName evidence="2">YdbS-like PH domain-containing protein</fullName>
    </recommendedName>
</protein>
<organism evidence="3 4">
    <name type="scientific">Apatococcus lobatus</name>
    <dbReference type="NCBI Taxonomy" id="904363"/>
    <lineage>
        <taxon>Eukaryota</taxon>
        <taxon>Viridiplantae</taxon>
        <taxon>Chlorophyta</taxon>
        <taxon>core chlorophytes</taxon>
        <taxon>Trebouxiophyceae</taxon>
        <taxon>Chlorellales</taxon>
        <taxon>Chlorellaceae</taxon>
        <taxon>Apatococcus</taxon>
    </lineage>
</organism>
<accession>A0AAW1SEQ8</accession>
<proteinExistence type="predicted"/>
<evidence type="ECO:0000313" key="4">
    <source>
        <dbReference type="Proteomes" id="UP001438707"/>
    </source>
</evidence>
<comment type="caution">
    <text evidence="3">The sequence shown here is derived from an EMBL/GenBank/DDBJ whole genome shotgun (WGS) entry which is preliminary data.</text>
</comment>
<evidence type="ECO:0000256" key="1">
    <source>
        <dbReference type="SAM" id="MobiDB-lite"/>
    </source>
</evidence>